<dbReference type="EMBL" id="ML213646">
    <property type="protein sequence ID" value="TFK33551.1"/>
    <property type="molecule type" value="Genomic_DNA"/>
</dbReference>
<evidence type="ECO:0008006" key="4">
    <source>
        <dbReference type="Google" id="ProtNLM"/>
    </source>
</evidence>
<protein>
    <recommendedName>
        <fullName evidence="4">Secreted protein</fullName>
    </recommendedName>
</protein>
<gene>
    <name evidence="2" type="ORF">BDQ12DRAFT_408259</name>
</gene>
<dbReference type="Proteomes" id="UP000308652">
    <property type="component" value="Unassembled WGS sequence"/>
</dbReference>
<organism evidence="2 3">
    <name type="scientific">Crucibulum laeve</name>
    <dbReference type="NCBI Taxonomy" id="68775"/>
    <lineage>
        <taxon>Eukaryota</taxon>
        <taxon>Fungi</taxon>
        <taxon>Dikarya</taxon>
        <taxon>Basidiomycota</taxon>
        <taxon>Agaricomycotina</taxon>
        <taxon>Agaricomycetes</taxon>
        <taxon>Agaricomycetidae</taxon>
        <taxon>Agaricales</taxon>
        <taxon>Agaricineae</taxon>
        <taxon>Nidulariaceae</taxon>
        <taxon>Crucibulum</taxon>
    </lineage>
</organism>
<keyword evidence="1" id="KW-0732">Signal</keyword>
<feature type="signal peptide" evidence="1">
    <location>
        <begin position="1"/>
        <end position="30"/>
    </location>
</feature>
<sequence length="127" mass="14622">MHQGCRRTRSRLVRRLKLSLLTMLVVPTQPQREDEEDEEEGDEVALLAAIADLPHQFQVSLPTTDVDGSMHSPGVRDELKPEWGEVAADRSDGYCRRQIAPGTRNCDAFFYLGERYRRVENIPQQWL</sequence>
<name>A0A5C3LXQ6_9AGAR</name>
<evidence type="ECO:0000313" key="3">
    <source>
        <dbReference type="Proteomes" id="UP000308652"/>
    </source>
</evidence>
<reference evidence="2 3" key="1">
    <citation type="journal article" date="2019" name="Nat. Ecol. Evol.">
        <title>Megaphylogeny resolves global patterns of mushroom evolution.</title>
        <authorList>
            <person name="Varga T."/>
            <person name="Krizsan K."/>
            <person name="Foldi C."/>
            <person name="Dima B."/>
            <person name="Sanchez-Garcia M."/>
            <person name="Sanchez-Ramirez S."/>
            <person name="Szollosi G.J."/>
            <person name="Szarkandi J.G."/>
            <person name="Papp V."/>
            <person name="Albert L."/>
            <person name="Andreopoulos W."/>
            <person name="Angelini C."/>
            <person name="Antonin V."/>
            <person name="Barry K.W."/>
            <person name="Bougher N.L."/>
            <person name="Buchanan P."/>
            <person name="Buyck B."/>
            <person name="Bense V."/>
            <person name="Catcheside P."/>
            <person name="Chovatia M."/>
            <person name="Cooper J."/>
            <person name="Damon W."/>
            <person name="Desjardin D."/>
            <person name="Finy P."/>
            <person name="Geml J."/>
            <person name="Haridas S."/>
            <person name="Hughes K."/>
            <person name="Justo A."/>
            <person name="Karasinski D."/>
            <person name="Kautmanova I."/>
            <person name="Kiss B."/>
            <person name="Kocsube S."/>
            <person name="Kotiranta H."/>
            <person name="LaButti K.M."/>
            <person name="Lechner B.E."/>
            <person name="Liimatainen K."/>
            <person name="Lipzen A."/>
            <person name="Lukacs Z."/>
            <person name="Mihaltcheva S."/>
            <person name="Morgado L.N."/>
            <person name="Niskanen T."/>
            <person name="Noordeloos M.E."/>
            <person name="Ohm R.A."/>
            <person name="Ortiz-Santana B."/>
            <person name="Ovrebo C."/>
            <person name="Racz N."/>
            <person name="Riley R."/>
            <person name="Savchenko A."/>
            <person name="Shiryaev A."/>
            <person name="Soop K."/>
            <person name="Spirin V."/>
            <person name="Szebenyi C."/>
            <person name="Tomsovsky M."/>
            <person name="Tulloss R.E."/>
            <person name="Uehling J."/>
            <person name="Grigoriev I.V."/>
            <person name="Vagvolgyi C."/>
            <person name="Papp T."/>
            <person name="Martin F.M."/>
            <person name="Miettinen O."/>
            <person name="Hibbett D.S."/>
            <person name="Nagy L.G."/>
        </authorList>
    </citation>
    <scope>NUCLEOTIDE SEQUENCE [LARGE SCALE GENOMIC DNA]</scope>
    <source>
        <strain evidence="2 3">CBS 166.37</strain>
    </source>
</reference>
<proteinExistence type="predicted"/>
<dbReference type="AlphaFoldDB" id="A0A5C3LXQ6"/>
<evidence type="ECO:0000256" key="1">
    <source>
        <dbReference type="SAM" id="SignalP"/>
    </source>
</evidence>
<accession>A0A5C3LXQ6</accession>
<keyword evidence="3" id="KW-1185">Reference proteome</keyword>
<evidence type="ECO:0000313" key="2">
    <source>
        <dbReference type="EMBL" id="TFK33551.1"/>
    </source>
</evidence>
<feature type="chain" id="PRO_5022681980" description="Secreted protein" evidence="1">
    <location>
        <begin position="31"/>
        <end position="127"/>
    </location>
</feature>